<evidence type="ECO:0000256" key="4">
    <source>
        <dbReference type="ARBA" id="ARBA00022763"/>
    </source>
</evidence>
<accession>A0ABU3XD10</accession>
<dbReference type="Proteomes" id="UP001287282">
    <property type="component" value="Unassembled WGS sequence"/>
</dbReference>
<name>A0ABU3XD10_9BACI</name>
<comment type="caution">
    <text evidence="10">The sequence shown here is derived from an EMBL/GenBank/DDBJ whole genome shotgun (WGS) entry which is preliminary data.</text>
</comment>
<dbReference type="PANTHER" id="PTHR11059:SF0">
    <property type="entry name" value="DNA REPAIR PROTEIN RECN"/>
    <property type="match status" value="1"/>
</dbReference>
<gene>
    <name evidence="10" type="ORF">RYX56_14140</name>
</gene>
<keyword evidence="11" id="KW-1185">Reference proteome</keyword>
<feature type="coiled-coil region" evidence="8">
    <location>
        <begin position="392"/>
        <end position="454"/>
    </location>
</feature>
<keyword evidence="6" id="KW-0234">DNA repair</keyword>
<evidence type="ECO:0000256" key="2">
    <source>
        <dbReference type="ARBA" id="ARBA00021315"/>
    </source>
</evidence>
<evidence type="ECO:0000256" key="5">
    <source>
        <dbReference type="ARBA" id="ARBA00022840"/>
    </source>
</evidence>
<sequence length="472" mass="55252">MNNIESIRLENFQSHLDTTIEFAAGLNVLVGQSDSGKTAILRALRWVLFNQPRGTDFVRVGADFARVTVRFTHGVTIIRERTTSKNRYIIKEVEKEDLVLEGFGIHVPKEVLTAHGMQPLRIDRDHELMIHLSQQLDGPFLLEQTSSLRAKTIGRISGAHFLDMAIRDTSKDLSGLNQRVKIEEVELDQLKLGLKPYQALDAQREKLDATAAKLHDLKLKQQRLSELMQLKEQLKTVREEKERATLQFELVEQADRWEKSWDHIRQSYSYAKSLHHKRTDLKEFTKSIAICEQWIEKTKDVALAAEYTEKIDKRIQQKQELMKRKIEEKKITNQLTKVRELLKKTDFIANQDWNVLDRIWQQEKRKNQLHSLNGQLLKVNEGVTHTRKLFDLVKHTEEVEERKDKLESLIKQQQSFMRLKNELKDVQVRINDGNHFTEEKRKEQEELEKEFEKQLIHIGTCPTCGTDLNART</sequence>
<dbReference type="InterPro" id="IPR027417">
    <property type="entry name" value="P-loop_NTPase"/>
</dbReference>
<proteinExistence type="inferred from homology"/>
<organism evidence="10 11">
    <name type="scientific">Alkalihalophilus lindianensis</name>
    <dbReference type="NCBI Taxonomy" id="1630542"/>
    <lineage>
        <taxon>Bacteria</taxon>
        <taxon>Bacillati</taxon>
        <taxon>Bacillota</taxon>
        <taxon>Bacilli</taxon>
        <taxon>Bacillales</taxon>
        <taxon>Bacillaceae</taxon>
        <taxon>Alkalihalophilus</taxon>
    </lineage>
</organism>
<evidence type="ECO:0000313" key="10">
    <source>
        <dbReference type="EMBL" id="MDV2685502.1"/>
    </source>
</evidence>
<dbReference type="Gene3D" id="3.40.50.300">
    <property type="entry name" value="P-loop containing nucleotide triphosphate hydrolases"/>
    <property type="match status" value="1"/>
</dbReference>
<dbReference type="RefSeq" id="WP_317122681.1">
    <property type="nucleotide sequence ID" value="NZ_JAWJBA010000004.1"/>
</dbReference>
<dbReference type="SUPFAM" id="SSF52540">
    <property type="entry name" value="P-loop containing nucleoside triphosphate hydrolases"/>
    <property type="match status" value="2"/>
</dbReference>
<feature type="domain" description="Rad50/SbcC-type AAA" evidence="9">
    <location>
        <begin position="6"/>
        <end position="242"/>
    </location>
</feature>
<reference evidence="10 11" key="1">
    <citation type="submission" date="2023-10" db="EMBL/GenBank/DDBJ databases">
        <title>Screening of Alkalihalobacillus lindianensis BZ-TG-R113 and Its Alleviation of Salt Stress on Rapeseed Growth.</title>
        <authorList>
            <person name="Zhao B."/>
            <person name="Guo T."/>
        </authorList>
    </citation>
    <scope>NUCLEOTIDE SEQUENCE [LARGE SCALE GENOMIC DNA]</scope>
    <source>
        <strain evidence="10 11">BZ-TG-R113</strain>
    </source>
</reference>
<evidence type="ECO:0000259" key="9">
    <source>
        <dbReference type="Pfam" id="PF13476"/>
    </source>
</evidence>
<dbReference type="InterPro" id="IPR004604">
    <property type="entry name" value="DNA_recomb/repair_RecN"/>
</dbReference>
<dbReference type="PANTHER" id="PTHR11059">
    <property type="entry name" value="DNA REPAIR PROTEIN RECN"/>
    <property type="match status" value="1"/>
</dbReference>
<evidence type="ECO:0000256" key="1">
    <source>
        <dbReference type="ARBA" id="ARBA00009441"/>
    </source>
</evidence>
<protein>
    <recommendedName>
        <fullName evidence="2">DNA repair protein RecN</fullName>
    </recommendedName>
    <alternativeName>
        <fullName evidence="7">Recombination protein N</fullName>
    </alternativeName>
</protein>
<feature type="coiled-coil region" evidence="8">
    <location>
        <begin position="200"/>
        <end position="254"/>
    </location>
</feature>
<comment type="similarity">
    <text evidence="1">Belongs to the RecN family.</text>
</comment>
<evidence type="ECO:0000256" key="7">
    <source>
        <dbReference type="ARBA" id="ARBA00033408"/>
    </source>
</evidence>
<evidence type="ECO:0000256" key="3">
    <source>
        <dbReference type="ARBA" id="ARBA00022741"/>
    </source>
</evidence>
<dbReference type="InterPro" id="IPR038729">
    <property type="entry name" value="Rad50/SbcC_AAA"/>
</dbReference>
<dbReference type="EMBL" id="JAWJBA010000004">
    <property type="protein sequence ID" value="MDV2685502.1"/>
    <property type="molecule type" value="Genomic_DNA"/>
</dbReference>
<evidence type="ECO:0000256" key="8">
    <source>
        <dbReference type="SAM" id="Coils"/>
    </source>
</evidence>
<keyword evidence="3" id="KW-0547">Nucleotide-binding</keyword>
<keyword evidence="8" id="KW-0175">Coiled coil</keyword>
<evidence type="ECO:0000256" key="6">
    <source>
        <dbReference type="ARBA" id="ARBA00023204"/>
    </source>
</evidence>
<keyword evidence="4" id="KW-0227">DNA damage</keyword>
<dbReference type="Pfam" id="PF13476">
    <property type="entry name" value="AAA_23"/>
    <property type="match status" value="1"/>
</dbReference>
<evidence type="ECO:0000313" key="11">
    <source>
        <dbReference type="Proteomes" id="UP001287282"/>
    </source>
</evidence>
<keyword evidence="5" id="KW-0067">ATP-binding</keyword>